<evidence type="ECO:0000256" key="5">
    <source>
        <dbReference type="RuleBase" id="RU362123"/>
    </source>
</evidence>
<sequence length="132" mass="14611">MKLLLRTLLFMTLLPLEFALADDEASGNVITYPSRCGIPERTKEENLASSVEKRLVSTGAPRYPAKAARDGIEGYAVLEYDLSAEGKPVNINVIEVSPSDIFVVTSVQALSKWQYTPGKSTCHVVRLDYQFE</sequence>
<evidence type="ECO:0000313" key="8">
    <source>
        <dbReference type="EMBL" id="SHH30190.1"/>
    </source>
</evidence>
<dbReference type="SUPFAM" id="SSF74653">
    <property type="entry name" value="TolA/TonB C-terminal domain"/>
    <property type="match status" value="1"/>
</dbReference>
<evidence type="ECO:0000256" key="3">
    <source>
        <dbReference type="ARBA" id="ARBA00022989"/>
    </source>
</evidence>
<comment type="function">
    <text evidence="5">Interacts with outer membrane receptor proteins that carry out high-affinity binding and energy dependent uptake into the periplasmic space of specific substrates. It could act to transduce energy from the cytoplasmic membrane to specific energy-requiring processes in the outer membrane, resulting in the release into the periplasm of ligands bound by these outer membrane proteins.</text>
</comment>
<name>A0A1M5RVH8_9ALTE</name>
<dbReference type="GO" id="GO:0031992">
    <property type="term" value="F:energy transducer activity"/>
    <property type="evidence" value="ECO:0007669"/>
    <property type="project" value="InterPro"/>
</dbReference>
<keyword evidence="5" id="KW-0735">Signal-anchor</keyword>
<dbReference type="Gene3D" id="3.30.2420.10">
    <property type="entry name" value="TonB"/>
    <property type="match status" value="1"/>
</dbReference>
<dbReference type="GO" id="GO:0030288">
    <property type="term" value="C:outer membrane-bounded periplasmic space"/>
    <property type="evidence" value="ECO:0007669"/>
    <property type="project" value="InterPro"/>
</dbReference>
<dbReference type="GO" id="GO:0015031">
    <property type="term" value="P:protein transport"/>
    <property type="evidence" value="ECO:0007669"/>
    <property type="project" value="UniProtKB-UniRule"/>
</dbReference>
<keyword evidence="6" id="KW-0732">Signal</keyword>
<organism evidence="8 9">
    <name type="scientific">Marisediminitalea aggregata</name>
    <dbReference type="NCBI Taxonomy" id="634436"/>
    <lineage>
        <taxon>Bacteria</taxon>
        <taxon>Pseudomonadati</taxon>
        <taxon>Pseudomonadota</taxon>
        <taxon>Gammaproteobacteria</taxon>
        <taxon>Alteromonadales</taxon>
        <taxon>Alteromonadaceae</taxon>
        <taxon>Marisediminitalea</taxon>
    </lineage>
</organism>
<dbReference type="InterPro" id="IPR003538">
    <property type="entry name" value="TonB"/>
</dbReference>
<dbReference type="RefSeq" id="WP_073325184.1">
    <property type="nucleotide sequence ID" value="NZ_FQWD01000008.1"/>
</dbReference>
<dbReference type="Pfam" id="PF03544">
    <property type="entry name" value="TonB_C"/>
    <property type="match status" value="1"/>
</dbReference>
<dbReference type="EMBL" id="FQWD01000008">
    <property type="protein sequence ID" value="SHH30190.1"/>
    <property type="molecule type" value="Genomic_DNA"/>
</dbReference>
<dbReference type="PROSITE" id="PS52015">
    <property type="entry name" value="TONB_CTD"/>
    <property type="match status" value="1"/>
</dbReference>
<feature type="chain" id="PRO_5009913569" description="Protein TonB" evidence="6">
    <location>
        <begin position="22"/>
        <end position="132"/>
    </location>
</feature>
<keyword evidence="5" id="KW-1003">Cell membrane</keyword>
<dbReference type="STRING" id="634436.SAMN05216361_4251"/>
<keyword evidence="9" id="KW-1185">Reference proteome</keyword>
<accession>A0A1M5RVH8</accession>
<dbReference type="NCBIfam" id="TIGR01352">
    <property type="entry name" value="tonB_Cterm"/>
    <property type="match status" value="1"/>
</dbReference>
<evidence type="ECO:0000259" key="7">
    <source>
        <dbReference type="PROSITE" id="PS52015"/>
    </source>
</evidence>
<comment type="similarity">
    <text evidence="5">Belongs to the TonB family.</text>
</comment>
<proteinExistence type="inferred from homology"/>
<dbReference type="Proteomes" id="UP000184520">
    <property type="component" value="Unassembled WGS sequence"/>
</dbReference>
<keyword evidence="2" id="KW-0812">Transmembrane</keyword>
<comment type="subcellular location">
    <subcellularLocation>
        <location evidence="5">Cell inner membrane</location>
        <topology evidence="5">Single-pass membrane protein</topology>
        <orientation evidence="5">Periplasmic side</orientation>
    </subcellularLocation>
    <subcellularLocation>
        <location evidence="1">Membrane</location>
        <topology evidence="1">Single-pass membrane protein</topology>
    </subcellularLocation>
</comment>
<keyword evidence="3" id="KW-1133">Transmembrane helix</keyword>
<dbReference type="GO" id="GO:0005886">
    <property type="term" value="C:plasma membrane"/>
    <property type="evidence" value="ECO:0007669"/>
    <property type="project" value="UniProtKB-SubCell"/>
</dbReference>
<dbReference type="PRINTS" id="PR01374">
    <property type="entry name" value="TONBPROTEIN"/>
</dbReference>
<feature type="domain" description="TonB C-terminal" evidence="7">
    <location>
        <begin position="48"/>
        <end position="132"/>
    </location>
</feature>
<evidence type="ECO:0000256" key="6">
    <source>
        <dbReference type="SAM" id="SignalP"/>
    </source>
</evidence>
<dbReference type="OrthoDB" id="6335014at2"/>
<keyword evidence="5" id="KW-0653">Protein transport</keyword>
<evidence type="ECO:0000256" key="1">
    <source>
        <dbReference type="ARBA" id="ARBA00004167"/>
    </source>
</evidence>
<keyword evidence="5" id="KW-0813">Transport</keyword>
<gene>
    <name evidence="8" type="ORF">SAMN05216361_4251</name>
</gene>
<dbReference type="GO" id="GO:0015891">
    <property type="term" value="P:siderophore transport"/>
    <property type="evidence" value="ECO:0007669"/>
    <property type="project" value="InterPro"/>
</dbReference>
<keyword evidence="4" id="KW-0472">Membrane</keyword>
<evidence type="ECO:0000256" key="2">
    <source>
        <dbReference type="ARBA" id="ARBA00022692"/>
    </source>
</evidence>
<evidence type="ECO:0000256" key="4">
    <source>
        <dbReference type="ARBA" id="ARBA00023136"/>
    </source>
</evidence>
<protein>
    <recommendedName>
        <fullName evidence="5">Protein TonB</fullName>
    </recommendedName>
</protein>
<dbReference type="AlphaFoldDB" id="A0A1M5RVH8"/>
<dbReference type="GO" id="GO:0055085">
    <property type="term" value="P:transmembrane transport"/>
    <property type="evidence" value="ECO:0007669"/>
    <property type="project" value="InterPro"/>
</dbReference>
<dbReference type="InterPro" id="IPR037682">
    <property type="entry name" value="TonB_C"/>
</dbReference>
<feature type="signal peptide" evidence="6">
    <location>
        <begin position="1"/>
        <end position="21"/>
    </location>
</feature>
<evidence type="ECO:0000313" key="9">
    <source>
        <dbReference type="Proteomes" id="UP000184520"/>
    </source>
</evidence>
<keyword evidence="5" id="KW-0997">Cell inner membrane</keyword>
<reference evidence="9" key="1">
    <citation type="submission" date="2016-11" db="EMBL/GenBank/DDBJ databases">
        <authorList>
            <person name="Varghese N."/>
            <person name="Submissions S."/>
        </authorList>
    </citation>
    <scope>NUCLEOTIDE SEQUENCE [LARGE SCALE GENOMIC DNA]</scope>
    <source>
        <strain evidence="9">CGMCC 1.8995</strain>
    </source>
</reference>
<dbReference type="InterPro" id="IPR006260">
    <property type="entry name" value="TonB/TolA_C"/>
</dbReference>